<gene>
    <name evidence="1" type="ORF">GPM918_LOCUS29037</name>
    <name evidence="2" type="ORF">SRO942_LOCUS29584</name>
</gene>
<dbReference type="Proteomes" id="UP000663829">
    <property type="component" value="Unassembled WGS sequence"/>
</dbReference>
<reference evidence="1" key="1">
    <citation type="submission" date="2021-02" db="EMBL/GenBank/DDBJ databases">
        <authorList>
            <person name="Nowell W R."/>
        </authorList>
    </citation>
    <scope>NUCLEOTIDE SEQUENCE</scope>
</reference>
<sequence>MEIEPTSLQLHVRGTDEVWIATEGTTCQFESIMDFKIIPDIGEDLFVVEQPFLVLVDEPEQLLLENSATINGTCIVTINIENRRLNDIKFYHQTFAKYYCAECFLAILKEKFDDHSVLNDCKPFLIIELFKDHFEVVYLCMYSYIYCSDAEYDPVLMFNWEIAQQSWLIKPDRKDIIRWVLYYDETAKICENENSKECLKYYVNIIMNLIKLFLKI</sequence>
<keyword evidence="3" id="KW-1185">Reference proteome</keyword>
<protein>
    <submittedName>
        <fullName evidence="1">Uncharacterized protein</fullName>
    </submittedName>
</protein>
<name>A0A815EHH0_9BILA</name>
<evidence type="ECO:0000313" key="2">
    <source>
        <dbReference type="EMBL" id="CAF4150069.1"/>
    </source>
</evidence>
<comment type="caution">
    <text evidence="1">The sequence shown here is derived from an EMBL/GenBank/DDBJ whole genome shotgun (WGS) entry which is preliminary data.</text>
</comment>
<dbReference type="EMBL" id="CAJNOQ010012977">
    <property type="protein sequence ID" value="CAF1311917.1"/>
    <property type="molecule type" value="Genomic_DNA"/>
</dbReference>
<evidence type="ECO:0000313" key="3">
    <source>
        <dbReference type="Proteomes" id="UP000663829"/>
    </source>
</evidence>
<evidence type="ECO:0000313" key="1">
    <source>
        <dbReference type="EMBL" id="CAF1311917.1"/>
    </source>
</evidence>
<accession>A0A815EHH0</accession>
<dbReference type="Proteomes" id="UP000681722">
    <property type="component" value="Unassembled WGS sequence"/>
</dbReference>
<proteinExistence type="predicted"/>
<dbReference type="EMBL" id="CAJOBC010042945">
    <property type="protein sequence ID" value="CAF4150069.1"/>
    <property type="molecule type" value="Genomic_DNA"/>
</dbReference>
<dbReference type="AlphaFoldDB" id="A0A815EHH0"/>
<organism evidence="1 3">
    <name type="scientific">Didymodactylos carnosus</name>
    <dbReference type="NCBI Taxonomy" id="1234261"/>
    <lineage>
        <taxon>Eukaryota</taxon>
        <taxon>Metazoa</taxon>
        <taxon>Spiralia</taxon>
        <taxon>Gnathifera</taxon>
        <taxon>Rotifera</taxon>
        <taxon>Eurotatoria</taxon>
        <taxon>Bdelloidea</taxon>
        <taxon>Philodinida</taxon>
        <taxon>Philodinidae</taxon>
        <taxon>Didymodactylos</taxon>
    </lineage>
</organism>